<dbReference type="SUPFAM" id="SSF158568">
    <property type="entry name" value="AF1862-like"/>
    <property type="match status" value="1"/>
</dbReference>
<dbReference type="GO" id="GO:0051607">
    <property type="term" value="P:defense response to virus"/>
    <property type="evidence" value="ECO:0007669"/>
    <property type="project" value="UniProtKB-KW"/>
</dbReference>
<evidence type="ECO:0000313" key="6">
    <source>
        <dbReference type="EMBL" id="AVO49251.1"/>
    </source>
</evidence>
<evidence type="ECO:0000256" key="3">
    <source>
        <dbReference type="ARBA" id="ARBA00022490"/>
    </source>
</evidence>
<gene>
    <name evidence="6" type="primary">cmr5</name>
    <name evidence="6" type="ORF">C6568_08230</name>
</gene>
<comment type="subcellular location">
    <subcellularLocation>
        <location evidence="1">Cytoplasm</location>
    </subcellularLocation>
</comment>
<name>A0A2R3QBW3_9BURK</name>
<protein>
    <recommendedName>
        <fullName evidence="5">CRISPR type III-B/RAMP module-associated protein Cmr5</fullName>
    </recommendedName>
</protein>
<evidence type="ECO:0000256" key="2">
    <source>
        <dbReference type="ARBA" id="ARBA00006161"/>
    </source>
</evidence>
<dbReference type="InterPro" id="IPR010160">
    <property type="entry name" value="CRISPR-assoc_prot_Cmr5"/>
</dbReference>
<sequence length="121" mass="13558">MNAPRQTLEQQRAQDAWKACERYSKEHVNAAKGLPALIMNSGLMQVLAFCHEKGKAQADVATHLRAWLAGRFPKIVPSAEFGSFMQALMNARPAEYQAINAEAFAWLKWLRQMAAARNKGE</sequence>
<dbReference type="RefSeq" id="WP_106683684.1">
    <property type="nucleotide sequence ID" value="NZ_CP027667.1"/>
</dbReference>
<dbReference type="Proteomes" id="UP000237925">
    <property type="component" value="Chromosome"/>
</dbReference>
<proteinExistence type="inferred from homology"/>
<dbReference type="NCBIfam" id="TIGR01881">
    <property type="entry name" value="cas_Cmr5"/>
    <property type="match status" value="1"/>
</dbReference>
<evidence type="ECO:0000256" key="4">
    <source>
        <dbReference type="ARBA" id="ARBA00023118"/>
    </source>
</evidence>
<keyword evidence="3" id="KW-0963">Cytoplasm</keyword>
<comment type="similarity">
    <text evidence="2">Belongs to the CRISPR system Cmr5 family.</text>
</comment>
<dbReference type="Pfam" id="PF09701">
    <property type="entry name" value="Cas_Cmr5"/>
    <property type="match status" value="1"/>
</dbReference>
<dbReference type="OrthoDB" id="7063129at2"/>
<evidence type="ECO:0000256" key="5">
    <source>
        <dbReference type="ARBA" id="ARBA00030001"/>
    </source>
</evidence>
<dbReference type="Gene3D" id="1.10.520.30">
    <property type="entry name" value="AF1862-like domain"/>
    <property type="match status" value="1"/>
</dbReference>
<evidence type="ECO:0000313" key="7">
    <source>
        <dbReference type="Proteomes" id="UP000237925"/>
    </source>
</evidence>
<dbReference type="GO" id="GO:0005737">
    <property type="term" value="C:cytoplasm"/>
    <property type="evidence" value="ECO:0007669"/>
    <property type="project" value="UniProtKB-SubCell"/>
</dbReference>
<evidence type="ECO:0000256" key="1">
    <source>
        <dbReference type="ARBA" id="ARBA00004496"/>
    </source>
</evidence>
<dbReference type="InterPro" id="IPR023101">
    <property type="entry name" value="AF1862-like_dom_sf"/>
</dbReference>
<accession>A0A2R3QBW3</accession>
<dbReference type="KEGG" id="mela:C6568_08230"/>
<organism evidence="6 7">
    <name type="scientific">Melaminivora suipulveris</name>
    <dbReference type="NCBI Taxonomy" id="2109913"/>
    <lineage>
        <taxon>Bacteria</taxon>
        <taxon>Pseudomonadati</taxon>
        <taxon>Pseudomonadota</taxon>
        <taxon>Betaproteobacteria</taxon>
        <taxon>Burkholderiales</taxon>
        <taxon>Comamonadaceae</taxon>
        <taxon>Melaminivora</taxon>
    </lineage>
</organism>
<dbReference type="AlphaFoldDB" id="A0A2R3QBW3"/>
<reference evidence="6 7" key="1">
    <citation type="submission" date="2018-03" db="EMBL/GenBank/DDBJ databases">
        <title>Genome sequencing of Melaminivora sp.</title>
        <authorList>
            <person name="Kim S.-J."/>
            <person name="Heo J."/>
            <person name="Ahn J.-H."/>
            <person name="Kwon S.-W."/>
        </authorList>
    </citation>
    <scope>NUCLEOTIDE SEQUENCE [LARGE SCALE GENOMIC DNA]</scope>
    <source>
        <strain evidence="6 7">SC2-9</strain>
    </source>
</reference>
<dbReference type="EMBL" id="CP027667">
    <property type="protein sequence ID" value="AVO49251.1"/>
    <property type="molecule type" value="Genomic_DNA"/>
</dbReference>
<keyword evidence="7" id="KW-1185">Reference proteome</keyword>
<keyword evidence="4" id="KW-0051">Antiviral defense</keyword>